<gene>
    <name evidence="3" type="ORF">TH66_09760</name>
    <name evidence="4" type="ORF">TR74_19230</name>
</gene>
<dbReference type="InterPro" id="IPR037522">
    <property type="entry name" value="HD_GYP_dom"/>
</dbReference>
<name>A0A132N297_9ACTN</name>
<proteinExistence type="predicted"/>
<dbReference type="AlphaFoldDB" id="A0A132N297"/>
<feature type="domain" description="HD-GYP" evidence="2">
    <location>
        <begin position="228"/>
        <end position="409"/>
    </location>
</feature>
<keyword evidence="1" id="KW-0472">Membrane</keyword>
<reference evidence="5" key="2">
    <citation type="submission" date="2015-02" db="EMBL/GenBank/DDBJ databases">
        <title>Physiological reanalysis, assessment of diazotrophy, and genome sequences of multiple isolates of Streptomyces thermoautotrophicus.</title>
        <authorList>
            <person name="MacKellar D.C."/>
            <person name="Lieber L."/>
            <person name="Norman J."/>
            <person name="Bolger A."/>
            <person name="Tobin C."/>
            <person name="Murray J.W."/>
            <person name="Friesen M."/>
            <person name="Prell J."/>
        </authorList>
    </citation>
    <scope>NUCLEOTIDE SEQUENCE [LARGE SCALE GENOMIC DNA]</scope>
    <source>
        <strain evidence="5">UBT1</strain>
    </source>
</reference>
<keyword evidence="1" id="KW-0812">Transmembrane</keyword>
<dbReference type="InterPro" id="IPR052020">
    <property type="entry name" value="Cyclic_di-GMP/3'3'-cGAMP_PDE"/>
</dbReference>
<feature type="transmembrane region" description="Helical" evidence="1">
    <location>
        <begin position="52"/>
        <end position="69"/>
    </location>
</feature>
<feature type="transmembrane region" description="Helical" evidence="1">
    <location>
        <begin position="75"/>
        <end position="95"/>
    </location>
</feature>
<evidence type="ECO:0000313" key="4">
    <source>
        <dbReference type="EMBL" id="KWX07311.1"/>
    </source>
</evidence>
<feature type="transmembrane region" description="Helical" evidence="1">
    <location>
        <begin position="107"/>
        <end position="126"/>
    </location>
</feature>
<sequence length="409" mass="43194">MLVLAAAVLAAAALVVTAVQGIRQPGYALAFGALIAFGELIRIVLPGDREAAPLSSAGALAYALLLVVGDHVATHGALQVVALTACGILLGALPHMAVGRAPLLDYVARRLLVVGAAAVLFRPLYLAHRLPAFDTRPILLALFMGLVVSVAAVIDAALAALVRVGRDRTPFGAALRNEARALLGIVSAISATGMLIALAANIMGLWALVILSVPLVLTQFSFRRYAAIRATYLQTIRALARVTEIGGYTESGHARRVSQLATAVGRELGMSEPELLDLEYAALMHDVGQLSLADPIPGGATVIVSPEEQKRIARLGAEIIRQTGVLDNVATIVERQAEPYRRPQQPDPAVPLASRIIKAVNAYDDLVGGSLDPTRRAEALERLRLGTASEYDPRVVDSLSRVVERLARA</sequence>
<evidence type="ECO:0000256" key="1">
    <source>
        <dbReference type="SAM" id="Phobius"/>
    </source>
</evidence>
<dbReference type="EMBL" id="JYIK01001063">
    <property type="protein sequence ID" value="KWX07311.1"/>
    <property type="molecule type" value="Genomic_DNA"/>
</dbReference>
<dbReference type="PANTHER" id="PTHR45228">
    <property type="entry name" value="CYCLIC DI-GMP PHOSPHODIESTERASE TM_0186-RELATED"/>
    <property type="match status" value="1"/>
</dbReference>
<protein>
    <submittedName>
        <fullName evidence="3">Phosphohydrolase</fullName>
    </submittedName>
</protein>
<dbReference type="CDD" id="cd00077">
    <property type="entry name" value="HDc"/>
    <property type="match status" value="1"/>
</dbReference>
<evidence type="ECO:0000313" key="6">
    <source>
        <dbReference type="Proteomes" id="UP000070659"/>
    </source>
</evidence>
<dbReference type="Proteomes" id="UP000070598">
    <property type="component" value="Unassembled WGS sequence"/>
</dbReference>
<dbReference type="SUPFAM" id="SSF109604">
    <property type="entry name" value="HD-domain/PDEase-like"/>
    <property type="match status" value="1"/>
</dbReference>
<reference evidence="3 6" key="1">
    <citation type="submission" date="2015-02" db="EMBL/GenBank/DDBJ databases">
        <title>Physiological reanalysis, assessment of diazotrophy, and genome sequences of multiple isolates of Streptomyces thermoautotrophicus.</title>
        <authorList>
            <person name="MacKellar D.C."/>
            <person name="Lieber L."/>
            <person name="Norman J."/>
            <person name="Bolger A."/>
            <person name="Tobin C."/>
            <person name="Murray J.W."/>
            <person name="Prell J."/>
        </authorList>
    </citation>
    <scope>NUCLEOTIDE SEQUENCE [LARGE SCALE GENOMIC DNA]</scope>
    <source>
        <strain evidence="3 6">UBT1</strain>
    </source>
</reference>
<dbReference type="GO" id="GO:0016787">
    <property type="term" value="F:hydrolase activity"/>
    <property type="evidence" value="ECO:0007669"/>
    <property type="project" value="UniProtKB-KW"/>
</dbReference>
<feature type="transmembrane region" description="Helical" evidence="1">
    <location>
        <begin position="28"/>
        <end position="45"/>
    </location>
</feature>
<dbReference type="PATRIC" id="fig|1469144.8.peg.3629"/>
<evidence type="ECO:0000313" key="5">
    <source>
        <dbReference type="Proteomes" id="UP000070598"/>
    </source>
</evidence>
<comment type="caution">
    <text evidence="3">The sequence shown here is derived from an EMBL/GenBank/DDBJ whole genome shotgun (WGS) entry which is preliminary data.</text>
</comment>
<accession>A0A132N297</accession>
<evidence type="ECO:0000259" key="2">
    <source>
        <dbReference type="PROSITE" id="PS51832"/>
    </source>
</evidence>
<dbReference type="InterPro" id="IPR003607">
    <property type="entry name" value="HD/PDEase_dom"/>
</dbReference>
<organism evidence="3 6">
    <name type="scientific">Carbonactinospora thermoautotrophica</name>
    <dbReference type="NCBI Taxonomy" id="1469144"/>
    <lineage>
        <taxon>Bacteria</taxon>
        <taxon>Bacillati</taxon>
        <taxon>Actinomycetota</taxon>
        <taxon>Actinomycetes</taxon>
        <taxon>Kitasatosporales</taxon>
        <taxon>Carbonactinosporaceae</taxon>
        <taxon>Carbonactinospora</taxon>
    </lineage>
</organism>
<evidence type="ECO:0000313" key="3">
    <source>
        <dbReference type="EMBL" id="KWX04259.1"/>
    </source>
</evidence>
<dbReference type="Proteomes" id="UP000070659">
    <property type="component" value="Unassembled WGS sequence"/>
</dbReference>
<dbReference type="Gene3D" id="1.10.3210.10">
    <property type="entry name" value="Hypothetical protein af1432"/>
    <property type="match status" value="1"/>
</dbReference>
<dbReference type="PANTHER" id="PTHR45228:SF4">
    <property type="entry name" value="LIPOPROTEIN"/>
    <property type="match status" value="1"/>
</dbReference>
<keyword evidence="3" id="KW-0378">Hydrolase</keyword>
<feature type="transmembrane region" description="Helical" evidence="1">
    <location>
        <begin position="138"/>
        <end position="161"/>
    </location>
</feature>
<dbReference type="PROSITE" id="PS51832">
    <property type="entry name" value="HD_GYP"/>
    <property type="match status" value="1"/>
</dbReference>
<keyword evidence="1" id="KW-1133">Transmembrane helix</keyword>
<dbReference type="Pfam" id="PF13487">
    <property type="entry name" value="HD_5"/>
    <property type="match status" value="1"/>
</dbReference>
<dbReference type="EMBL" id="JYIJ01000016">
    <property type="protein sequence ID" value="KWX04259.1"/>
    <property type="molecule type" value="Genomic_DNA"/>
</dbReference>
<feature type="transmembrane region" description="Helical" evidence="1">
    <location>
        <begin position="181"/>
        <end position="199"/>
    </location>
</feature>
<feature type="transmembrane region" description="Helical" evidence="1">
    <location>
        <begin position="205"/>
        <end position="222"/>
    </location>
</feature>